<sequence length="67" mass="7253">MVIPFISRTKKPGAPSGLCTGCFVFLKTSNGKQIILRFADVRVTESGKNRVISGTSIDGLRERRGQG</sequence>
<dbReference type="EMBL" id="JACEIQ010000009">
    <property type="protein sequence ID" value="MBA4494774.1"/>
    <property type="molecule type" value="Genomic_DNA"/>
</dbReference>
<dbReference type="Proteomes" id="UP000535491">
    <property type="component" value="Unassembled WGS sequence"/>
</dbReference>
<reference evidence="1 2" key="1">
    <citation type="submission" date="2020-07" db="EMBL/GenBank/DDBJ databases">
        <authorList>
            <person name="Feng H."/>
        </authorList>
    </citation>
    <scope>NUCLEOTIDE SEQUENCE [LARGE SCALE GENOMIC DNA]</scope>
    <source>
        <strain evidence="2">s-10</strain>
    </source>
</reference>
<organism evidence="1 2">
    <name type="scientific">Paenactinomyces guangxiensis</name>
    <dbReference type="NCBI Taxonomy" id="1490290"/>
    <lineage>
        <taxon>Bacteria</taxon>
        <taxon>Bacillati</taxon>
        <taxon>Bacillota</taxon>
        <taxon>Bacilli</taxon>
        <taxon>Bacillales</taxon>
        <taxon>Thermoactinomycetaceae</taxon>
        <taxon>Paenactinomyces</taxon>
    </lineage>
</organism>
<evidence type="ECO:0000313" key="2">
    <source>
        <dbReference type="Proteomes" id="UP000535491"/>
    </source>
</evidence>
<proteinExistence type="predicted"/>
<gene>
    <name evidence="1" type="ORF">H1191_10700</name>
</gene>
<accession>A0A7W1WRT2</accession>
<dbReference type="AlphaFoldDB" id="A0A7W1WRT2"/>
<evidence type="ECO:0000313" key="1">
    <source>
        <dbReference type="EMBL" id="MBA4494774.1"/>
    </source>
</evidence>
<keyword evidence="2" id="KW-1185">Reference proteome</keyword>
<dbReference type="RefSeq" id="WP_181752007.1">
    <property type="nucleotide sequence ID" value="NZ_JACEIQ010000009.1"/>
</dbReference>
<name>A0A7W1WRT2_9BACL</name>
<comment type="caution">
    <text evidence="1">The sequence shown here is derived from an EMBL/GenBank/DDBJ whole genome shotgun (WGS) entry which is preliminary data.</text>
</comment>
<protein>
    <submittedName>
        <fullName evidence="1">Uncharacterized protein</fullName>
    </submittedName>
</protein>